<reference evidence="1" key="1">
    <citation type="journal article" date="2015" name="Front. Microbiol.">
        <title>Combining genomic sequencing methods to explore viral diversity and reveal potential virus-host interactions.</title>
        <authorList>
            <person name="Chow C.E."/>
            <person name="Winget D.M."/>
            <person name="White R.A.III."/>
            <person name="Hallam S.J."/>
            <person name="Suttle C.A."/>
        </authorList>
    </citation>
    <scope>NUCLEOTIDE SEQUENCE</scope>
    <source>
        <strain evidence="1">Oxic1_6</strain>
    </source>
</reference>
<dbReference type="EMBL" id="KR029601">
    <property type="protein sequence ID" value="AKH48153.1"/>
    <property type="molecule type" value="Genomic_DNA"/>
</dbReference>
<accession>A0A0F7L986</accession>
<protein>
    <submittedName>
        <fullName evidence="1">Uncharacterized protein</fullName>
    </submittedName>
</protein>
<proteinExistence type="predicted"/>
<name>A0A0F7L986_9VIRU</name>
<sequence length="49" mass="5418">MRLASQTLSATRRTRLWARSSAWLLASLAASLSLQSLQSLPRNSTMAAW</sequence>
<reference evidence="1" key="2">
    <citation type="submission" date="2015-03" db="EMBL/GenBank/DDBJ databases">
        <authorList>
            <person name="Chow C.-E.T."/>
            <person name="Winget D.M."/>
            <person name="White R.A.III."/>
            <person name="Hallam S.J."/>
            <person name="Suttle C.A."/>
        </authorList>
    </citation>
    <scope>NUCLEOTIDE SEQUENCE</scope>
    <source>
        <strain evidence="1">Oxic1_6</strain>
    </source>
</reference>
<evidence type="ECO:0000313" key="1">
    <source>
        <dbReference type="EMBL" id="AKH48153.1"/>
    </source>
</evidence>
<organism evidence="1">
    <name type="scientific">uncultured marine virus</name>
    <dbReference type="NCBI Taxonomy" id="186617"/>
    <lineage>
        <taxon>Viruses</taxon>
        <taxon>environmental samples</taxon>
    </lineage>
</organism>